<evidence type="ECO:0000256" key="1">
    <source>
        <dbReference type="SAM" id="MobiDB-lite"/>
    </source>
</evidence>
<organism evidence="3 4">
    <name type="scientific">Candidatus Limivivens merdigallinarum</name>
    <dbReference type="NCBI Taxonomy" id="2840859"/>
    <lineage>
        <taxon>Bacteria</taxon>
        <taxon>Bacillati</taxon>
        <taxon>Bacillota</taxon>
        <taxon>Clostridia</taxon>
        <taxon>Lachnospirales</taxon>
        <taxon>Lachnospiraceae</taxon>
        <taxon>Lachnospiraceae incertae sedis</taxon>
        <taxon>Candidatus Limivivens</taxon>
    </lineage>
</organism>
<evidence type="ECO:0000313" key="3">
    <source>
        <dbReference type="EMBL" id="HIQ95654.1"/>
    </source>
</evidence>
<name>A0A9D0ZTR7_9FIRM</name>
<feature type="signal peptide" evidence="2">
    <location>
        <begin position="1"/>
        <end position="23"/>
    </location>
</feature>
<dbReference type="AlphaFoldDB" id="A0A9D0ZTR7"/>
<dbReference type="Proteomes" id="UP000886886">
    <property type="component" value="Unassembled WGS sequence"/>
</dbReference>
<evidence type="ECO:0008006" key="5">
    <source>
        <dbReference type="Google" id="ProtNLM"/>
    </source>
</evidence>
<gene>
    <name evidence="3" type="ORF">IAB26_03735</name>
</gene>
<evidence type="ECO:0000313" key="4">
    <source>
        <dbReference type="Proteomes" id="UP000886886"/>
    </source>
</evidence>
<sequence>MKKLAGLIAGCLIMSTLVMPVSAYTEEEKAFAKSMLQAYGYSPDWAGANQAYQDYLSGKYNDICEQYGLPKQNVQEEPSSDGSDGADGEQDQDGKSQEKQSGSGTGQATDQGAGDSAEDAAMPVTGEENTVDDGRFHFNQIRSAEGIGNAELLDILVGNTVMAPISLEGAECMSASEGMVYIDLVFEVTNEGEAPMEADDFLEISVNDGQNEYPGTGVLAENENADGFLESAVLNPGEKKVLHCLAEVPEESSDYVGIVNFAGDSYEVYFDRDTHPKNRKRLEKGSPVQRPGFGLITVDGVSVSEREEGTVRIEVPVSLTNLREETIDPHNMAGMLAASGKGIYRAALNMGEGQTIGNREEANGMFAVTLPKGEWEAGGRLFVYFGGVWYQISAEND</sequence>
<protein>
    <recommendedName>
        <fullName evidence="5">DUF4352 domain-containing protein</fullName>
    </recommendedName>
</protein>
<feature type="region of interest" description="Disordered" evidence="1">
    <location>
        <begin position="73"/>
        <end position="120"/>
    </location>
</feature>
<feature type="compositionally biased region" description="Polar residues" evidence="1">
    <location>
        <begin position="73"/>
        <end position="82"/>
    </location>
</feature>
<evidence type="ECO:0000256" key="2">
    <source>
        <dbReference type="SAM" id="SignalP"/>
    </source>
</evidence>
<dbReference type="EMBL" id="DVFT01000051">
    <property type="protein sequence ID" value="HIQ95654.1"/>
    <property type="molecule type" value="Genomic_DNA"/>
</dbReference>
<accession>A0A9D0ZTR7</accession>
<reference evidence="3" key="2">
    <citation type="journal article" date="2021" name="PeerJ">
        <title>Extensive microbial diversity within the chicken gut microbiome revealed by metagenomics and culture.</title>
        <authorList>
            <person name="Gilroy R."/>
            <person name="Ravi A."/>
            <person name="Getino M."/>
            <person name="Pursley I."/>
            <person name="Horton D.L."/>
            <person name="Alikhan N.F."/>
            <person name="Baker D."/>
            <person name="Gharbi K."/>
            <person name="Hall N."/>
            <person name="Watson M."/>
            <person name="Adriaenssens E.M."/>
            <person name="Foster-Nyarko E."/>
            <person name="Jarju S."/>
            <person name="Secka A."/>
            <person name="Antonio M."/>
            <person name="Oren A."/>
            <person name="Chaudhuri R.R."/>
            <person name="La Ragione R."/>
            <person name="Hildebrand F."/>
            <person name="Pallen M.J."/>
        </authorList>
    </citation>
    <scope>NUCLEOTIDE SEQUENCE</scope>
    <source>
        <strain evidence="3">ChiSjej3B21-11622</strain>
    </source>
</reference>
<feature type="chain" id="PRO_5038909202" description="DUF4352 domain-containing protein" evidence="2">
    <location>
        <begin position="24"/>
        <end position="397"/>
    </location>
</feature>
<keyword evidence="2" id="KW-0732">Signal</keyword>
<comment type="caution">
    <text evidence="3">The sequence shown here is derived from an EMBL/GenBank/DDBJ whole genome shotgun (WGS) entry which is preliminary data.</text>
</comment>
<feature type="compositionally biased region" description="Polar residues" evidence="1">
    <location>
        <begin position="99"/>
        <end position="110"/>
    </location>
</feature>
<reference evidence="3" key="1">
    <citation type="submission" date="2020-10" db="EMBL/GenBank/DDBJ databases">
        <authorList>
            <person name="Gilroy R."/>
        </authorList>
    </citation>
    <scope>NUCLEOTIDE SEQUENCE</scope>
    <source>
        <strain evidence="3">ChiSjej3B21-11622</strain>
    </source>
</reference>
<proteinExistence type="predicted"/>